<feature type="region of interest" description="Disordered" evidence="1">
    <location>
        <begin position="22"/>
        <end position="530"/>
    </location>
</feature>
<feature type="compositionally biased region" description="Low complexity" evidence="1">
    <location>
        <begin position="1483"/>
        <end position="1500"/>
    </location>
</feature>
<feature type="compositionally biased region" description="Polar residues" evidence="1">
    <location>
        <begin position="283"/>
        <end position="304"/>
    </location>
</feature>
<dbReference type="InterPro" id="IPR057226">
    <property type="entry name" value="DUF7904"/>
</dbReference>
<feature type="compositionally biased region" description="Pro residues" evidence="1">
    <location>
        <begin position="1416"/>
        <end position="1427"/>
    </location>
</feature>
<feature type="compositionally biased region" description="Polar residues" evidence="1">
    <location>
        <begin position="264"/>
        <end position="275"/>
    </location>
</feature>
<feature type="compositionally biased region" description="Basic and acidic residues" evidence="1">
    <location>
        <begin position="1398"/>
        <end position="1414"/>
    </location>
</feature>
<dbReference type="GO" id="GO:0051016">
    <property type="term" value="P:barbed-end actin filament capping"/>
    <property type="evidence" value="ECO:0007669"/>
    <property type="project" value="TreeGrafter"/>
</dbReference>
<evidence type="ECO:0000259" key="2">
    <source>
        <dbReference type="Pfam" id="PF13254"/>
    </source>
</evidence>
<feature type="compositionally biased region" description="Basic and acidic residues" evidence="1">
    <location>
        <begin position="228"/>
        <end position="263"/>
    </location>
</feature>
<evidence type="ECO:0000259" key="3">
    <source>
        <dbReference type="Pfam" id="PF25480"/>
    </source>
</evidence>
<feature type="compositionally biased region" description="Basic and acidic residues" evidence="1">
    <location>
        <begin position="565"/>
        <end position="584"/>
    </location>
</feature>
<name>A0A5N6TXS1_ASPAV</name>
<dbReference type="InterPro" id="IPR025118">
    <property type="entry name" value="DUF4045"/>
</dbReference>
<dbReference type="PANTHER" id="PTHR11977">
    <property type="entry name" value="VILLIN"/>
    <property type="match status" value="1"/>
</dbReference>
<keyword evidence="5" id="KW-1185">Reference proteome</keyword>
<feature type="compositionally biased region" description="Basic and acidic residues" evidence="1">
    <location>
        <begin position="594"/>
        <end position="603"/>
    </location>
</feature>
<feature type="compositionally biased region" description="Polar residues" evidence="1">
    <location>
        <begin position="1005"/>
        <end position="1022"/>
    </location>
</feature>
<protein>
    <recommendedName>
        <fullName evidence="6">DUF4045 domain-containing protein</fullName>
    </recommendedName>
</protein>
<feature type="region of interest" description="Disordered" evidence="1">
    <location>
        <begin position="1196"/>
        <end position="1504"/>
    </location>
</feature>
<feature type="compositionally biased region" description="Low complexity" evidence="1">
    <location>
        <begin position="1442"/>
        <end position="1452"/>
    </location>
</feature>
<feature type="compositionally biased region" description="Polar residues" evidence="1">
    <location>
        <begin position="135"/>
        <end position="154"/>
    </location>
</feature>
<evidence type="ECO:0000313" key="4">
    <source>
        <dbReference type="EMBL" id="KAE8150889.1"/>
    </source>
</evidence>
<dbReference type="EMBL" id="ML742083">
    <property type="protein sequence ID" value="KAE8150889.1"/>
    <property type="molecule type" value="Genomic_DNA"/>
</dbReference>
<feature type="region of interest" description="Disordered" evidence="1">
    <location>
        <begin position="542"/>
        <end position="661"/>
    </location>
</feature>
<dbReference type="GO" id="GO:0005546">
    <property type="term" value="F:phosphatidylinositol-4,5-bisphosphate binding"/>
    <property type="evidence" value="ECO:0007669"/>
    <property type="project" value="TreeGrafter"/>
</dbReference>
<feature type="compositionally biased region" description="Low complexity" evidence="1">
    <location>
        <begin position="1029"/>
        <end position="1038"/>
    </location>
</feature>
<dbReference type="Pfam" id="PF13254">
    <property type="entry name" value="DUF4045"/>
    <property type="match status" value="1"/>
</dbReference>
<dbReference type="GO" id="GO:0051015">
    <property type="term" value="F:actin filament binding"/>
    <property type="evidence" value="ECO:0007669"/>
    <property type="project" value="InterPro"/>
</dbReference>
<sequence length="1909" mass="207383">MSSTTDADGSEDVNDFLLRIRELGERRDKEDEERTKKLEEEILQGRKERQARRAERARSISPTKDSPILDSSRLSTSSFSLRPIDPPEQLEPTPRTPERDTILKPESVCDDESIFTNGSRRGSKIEGIELDTSPKAPSTSLRSRAGTLSWQQRPSSREVNRPFFSTSPVRENRWRAMSSASDDDRGLPGSPFAHSPSAKEAPSLKPTEPEASSPVHTKVADEEGQEPTTHEAIPKELEPASEHTAEAESIKEASQHDLGDIRSRSPSRASSTIAESSLGHRYSSVSSISTATGLGSPVPLSSAQKLEPRTEAGSEEQPATPLSPRRLSPERSTSPTKGLGGFVQSAMMKRSDSVSKRWSAQLPSGLTRGHSLAGNRNSYAAPSAGDLLSSPSAKLTREGPPLAHRPSSSHSEATIVKDNERPATPPVSSDNGNTRHDESPARPQLALHTRSSSALDNTETSSLPPTSPVVSRTMDPKRWSPTKSTWLESALNRPDSPRHKKQPSQSTPWSRERQSRGSIDMGRSNTFKEVTPVGLMRTAVLGGHSKTPSISGMPDLLGTAVDAPGKTKEDKHTEDKPQEDKAPGDLEATSTPVPEDKTADKVPEALPKAADMEPETTGLSTANRRKRAPTLLAPTPKGNFDSPVSPTRDPLLNRPKPQSPVIDFRANLRKREVVKDQGPKEEPEFKNVFGKLKRTETSSYVPPDALKNNILKGKAALTATGGPKKNQKVDELKDSILKQKEAIKASGGSLRRNTAGENDAPTDFVPEAITKRHNLTKSSSVRGDLSDAPTLSPREPGTPQLSPRFSPGSEHFDRSPSPQTPAMEEKPDVTNNQGKPAEIEGFPKATQDEDGRNDLADEPSETIEEKQERPSEEAIQPVRALPSGDEVQATNASVAAEGLATKGKLAGRINPALAGLLSRGPPAAVDVPTNVLSNNSNESPTPEPAAPLTHMTKSRARGPKRRLPNTVNSETAETHSGHENGTLAISSPTGTADLKPLDLEEHSSQDVPQSLDIQAQAPNSVDTPPEPTLPEASPSAALAEEEVFEPAPAPKDEPSTEELYMEEVETAMAVPSLNGKTHLEEVPSATKEEMELAVTNSAPKEEPVSWGAPHSPASQLNAEEAAVTVPAPKEEPVSWEVPQFPASELNAEDTAITVHIPKEEHSQGVPTPTVVVEDEGDTMANTSLRESSVYLEELPSPGFQSSVSVNTPSEGFDSPRSSIYSQHEKFEAMDETSRGVASQKDTSHIQEAEGAGYISGEALNAMAPPSPDTKEPDAMRQSVEPVHQEAAATPDSSRKVIEDMKQEEHTLSPEVSISQPEEIKNQSPIQDLSGSSSGWPLPNSDMSSPISSATGLTQPASTPIAKPTEFKRSIPRIPERDSRQSLEQNQPKPTTGVGKLAQRFEKANEDIGKQRESFRPVPPPKASPAPSTPDFQQSRGSPIHFSSPSPSPLRSSFKQNQNYPSPTSYRSPREKSLPSPPVPPKSSPSVDRFSSPRSARSSTSLVPQADESYDAISRFFKPFPNPSDGVNIDAQLMLMNKKENSKIRTLRKQMWEITGDGKKQDLPVHQEYILFEGSMYLCVHHFEADGGAKSEAHLWCGDDVPDAAVDDAQSFSRKVAKENGCKLEVIKQGKETTRFIQALGGILITRRGLSSRSSSSAFFMLCGRKHLGQMVFDEVNFAPQSLCSGYPFVISAMFGKVYLWKGQGSAAEEVGAARLIGMDLGLTGEFEEVAEGEEPGSFFESFPQHGDIGDYRRTDYWRLKPNHECYRPRLLRIDHELGQRSTGFWLRRPVSASPVTRPNDTVQEMEPFCQKDLKANGIYVLDTFFEIYVIVGEQASTRPAEFVSAIVFAHEYGILAASLQDRPFIPKSFVSLGGVPDSCRTAFRKWQQPSLSIAPQVFPLNAAIEAIRS</sequence>
<feature type="compositionally biased region" description="Basic residues" evidence="1">
    <location>
        <begin position="952"/>
        <end position="963"/>
    </location>
</feature>
<dbReference type="GO" id="GO:0005737">
    <property type="term" value="C:cytoplasm"/>
    <property type="evidence" value="ECO:0007669"/>
    <property type="project" value="TreeGrafter"/>
</dbReference>
<dbReference type="GO" id="GO:0008154">
    <property type="term" value="P:actin polymerization or depolymerization"/>
    <property type="evidence" value="ECO:0007669"/>
    <property type="project" value="TreeGrafter"/>
</dbReference>
<feature type="compositionally biased region" description="Polar residues" evidence="1">
    <location>
        <begin position="930"/>
        <end position="940"/>
    </location>
</feature>
<dbReference type="Gene3D" id="3.40.20.10">
    <property type="entry name" value="Severin"/>
    <property type="match status" value="3"/>
</dbReference>
<feature type="compositionally biased region" description="Basic and acidic residues" evidence="1">
    <location>
        <begin position="846"/>
        <end position="855"/>
    </location>
</feature>
<feature type="compositionally biased region" description="Basic and acidic residues" evidence="1">
    <location>
        <begin position="1364"/>
        <end position="1380"/>
    </location>
</feature>
<dbReference type="GO" id="GO:0015629">
    <property type="term" value="C:actin cytoskeleton"/>
    <property type="evidence" value="ECO:0007669"/>
    <property type="project" value="TreeGrafter"/>
</dbReference>
<reference evidence="4 5" key="1">
    <citation type="submission" date="2019-04" db="EMBL/GenBank/DDBJ databases">
        <title>Friends and foes A comparative genomics study of 23 Aspergillus species from section Flavi.</title>
        <authorList>
            <consortium name="DOE Joint Genome Institute"/>
            <person name="Kjaerbolling I."/>
            <person name="Vesth T."/>
            <person name="Frisvad J.C."/>
            <person name="Nybo J.L."/>
            <person name="Theobald S."/>
            <person name="Kildgaard S."/>
            <person name="Isbrandt T."/>
            <person name="Kuo A."/>
            <person name="Sato A."/>
            <person name="Lyhne E.K."/>
            <person name="Kogle M.E."/>
            <person name="Wiebenga A."/>
            <person name="Kun R.S."/>
            <person name="Lubbers R.J."/>
            <person name="Makela M.R."/>
            <person name="Barry K."/>
            <person name="Chovatia M."/>
            <person name="Clum A."/>
            <person name="Daum C."/>
            <person name="Haridas S."/>
            <person name="He G."/>
            <person name="LaButti K."/>
            <person name="Lipzen A."/>
            <person name="Mondo S."/>
            <person name="Riley R."/>
            <person name="Salamov A."/>
            <person name="Simmons B.A."/>
            <person name="Magnuson J.K."/>
            <person name="Henrissat B."/>
            <person name="Mortensen U.H."/>
            <person name="Larsen T.O."/>
            <person name="Devries R.P."/>
            <person name="Grigoriev I.V."/>
            <person name="Machida M."/>
            <person name="Baker S.E."/>
            <person name="Andersen M.R."/>
        </authorList>
    </citation>
    <scope>NUCLEOTIDE SEQUENCE [LARGE SCALE GENOMIC DNA]</scope>
    <source>
        <strain evidence="4 5">IBT 18842</strain>
    </source>
</reference>
<dbReference type="Pfam" id="PF25480">
    <property type="entry name" value="DUF7904"/>
    <property type="match status" value="1"/>
</dbReference>
<feature type="compositionally biased region" description="Basic and acidic residues" evidence="1">
    <location>
        <begin position="995"/>
        <end position="1004"/>
    </location>
</feature>
<dbReference type="GO" id="GO:0051014">
    <property type="term" value="P:actin filament severing"/>
    <property type="evidence" value="ECO:0007669"/>
    <property type="project" value="TreeGrafter"/>
</dbReference>
<feature type="compositionally biased region" description="Basic and acidic residues" evidence="1">
    <location>
        <begin position="1292"/>
        <end position="1307"/>
    </location>
</feature>
<feature type="compositionally biased region" description="Polar residues" evidence="1">
    <location>
        <begin position="1309"/>
        <end position="1357"/>
    </location>
</feature>
<dbReference type="SUPFAM" id="SSF55753">
    <property type="entry name" value="Actin depolymerizing proteins"/>
    <property type="match status" value="3"/>
</dbReference>
<evidence type="ECO:0000256" key="1">
    <source>
        <dbReference type="SAM" id="MobiDB-lite"/>
    </source>
</evidence>
<feature type="compositionally biased region" description="Basic and acidic residues" evidence="1">
    <location>
        <begin position="1222"/>
        <end position="1233"/>
    </location>
</feature>
<feature type="region of interest" description="Disordered" evidence="1">
    <location>
        <begin position="916"/>
        <end position="1063"/>
    </location>
</feature>
<dbReference type="InterPro" id="IPR007122">
    <property type="entry name" value="Villin/Gelsolin"/>
</dbReference>
<organism evidence="4 5">
    <name type="scientific">Aspergillus avenaceus</name>
    <dbReference type="NCBI Taxonomy" id="36643"/>
    <lineage>
        <taxon>Eukaryota</taxon>
        <taxon>Fungi</taxon>
        <taxon>Dikarya</taxon>
        <taxon>Ascomycota</taxon>
        <taxon>Pezizomycotina</taxon>
        <taxon>Eurotiomycetes</taxon>
        <taxon>Eurotiomycetidae</taxon>
        <taxon>Eurotiales</taxon>
        <taxon>Aspergillaceae</taxon>
        <taxon>Aspergillus</taxon>
        <taxon>Aspergillus subgen. Circumdati</taxon>
    </lineage>
</organism>
<feature type="domain" description="DUF7904" evidence="3">
    <location>
        <begin position="1549"/>
        <end position="1647"/>
    </location>
</feature>
<proteinExistence type="predicted"/>
<feature type="domain" description="DUF4045" evidence="2">
    <location>
        <begin position="10"/>
        <end position="742"/>
    </location>
</feature>
<feature type="compositionally biased region" description="Polar residues" evidence="1">
    <location>
        <begin position="1453"/>
        <end position="1466"/>
    </location>
</feature>
<evidence type="ECO:0008006" key="6">
    <source>
        <dbReference type="Google" id="ProtNLM"/>
    </source>
</evidence>
<gene>
    <name evidence="4" type="ORF">BDV25DRAFT_104543</name>
</gene>
<evidence type="ECO:0000313" key="5">
    <source>
        <dbReference type="Proteomes" id="UP000325780"/>
    </source>
</evidence>
<feature type="region of interest" description="Disordered" evidence="1">
    <location>
        <begin position="1155"/>
        <end position="1174"/>
    </location>
</feature>
<feature type="region of interest" description="Disordered" evidence="1">
    <location>
        <begin position="1085"/>
        <end position="1135"/>
    </location>
</feature>
<feature type="compositionally biased region" description="Polar residues" evidence="1">
    <location>
        <begin position="1198"/>
        <end position="1221"/>
    </location>
</feature>
<dbReference type="InterPro" id="IPR029006">
    <property type="entry name" value="ADF-H/Gelsolin-like_dom_sf"/>
</dbReference>
<dbReference type="Proteomes" id="UP000325780">
    <property type="component" value="Unassembled WGS sequence"/>
</dbReference>
<dbReference type="OrthoDB" id="6375767at2759"/>
<feature type="compositionally biased region" description="Basic and acidic residues" evidence="1">
    <location>
        <begin position="22"/>
        <end position="58"/>
    </location>
</feature>
<dbReference type="PANTHER" id="PTHR11977:SF133">
    <property type="entry name" value="DUF4045 DOMAIN-CONTAINING PROTEIN"/>
    <property type="match status" value="1"/>
</dbReference>
<accession>A0A5N6TXS1</accession>
<feature type="compositionally biased region" description="Basic and acidic residues" evidence="1">
    <location>
        <begin position="863"/>
        <end position="872"/>
    </location>
</feature>
<feature type="region of interest" description="Disordered" evidence="1">
    <location>
        <begin position="742"/>
        <end position="884"/>
    </location>
</feature>
<feature type="compositionally biased region" description="Low complexity" evidence="1">
    <location>
        <begin position="66"/>
        <end position="81"/>
    </location>
</feature>